<feature type="transmembrane region" description="Helical" evidence="6">
    <location>
        <begin position="362"/>
        <end position="384"/>
    </location>
</feature>
<dbReference type="GO" id="GO:0006825">
    <property type="term" value="P:copper ion transport"/>
    <property type="evidence" value="ECO:0007669"/>
    <property type="project" value="InterPro"/>
</dbReference>
<feature type="transmembrane region" description="Helical" evidence="6">
    <location>
        <begin position="269"/>
        <end position="287"/>
    </location>
</feature>
<dbReference type="Pfam" id="PF05425">
    <property type="entry name" value="CopD"/>
    <property type="match status" value="1"/>
</dbReference>
<accession>A0AAU7DVV0</accession>
<feature type="transmembrane region" description="Helical" evidence="6">
    <location>
        <begin position="572"/>
        <end position="596"/>
    </location>
</feature>
<dbReference type="AlphaFoldDB" id="A0AAU7DVV0"/>
<feature type="transmembrane region" description="Helical" evidence="6">
    <location>
        <begin position="657"/>
        <end position="679"/>
    </location>
</feature>
<evidence type="ECO:0000256" key="1">
    <source>
        <dbReference type="ARBA" id="ARBA00004651"/>
    </source>
</evidence>
<dbReference type="EMBL" id="CP146203">
    <property type="protein sequence ID" value="XBH21402.1"/>
    <property type="molecule type" value="Genomic_DNA"/>
</dbReference>
<evidence type="ECO:0000256" key="4">
    <source>
        <dbReference type="ARBA" id="ARBA00022989"/>
    </source>
</evidence>
<dbReference type="InterPro" id="IPR032694">
    <property type="entry name" value="CopC/D"/>
</dbReference>
<dbReference type="Pfam" id="PF09678">
    <property type="entry name" value="Caa3_CtaG"/>
    <property type="match status" value="1"/>
</dbReference>
<dbReference type="InterPro" id="IPR019108">
    <property type="entry name" value="Caa3_assmbl_CtaG-rel"/>
</dbReference>
<feature type="domain" description="Copper resistance protein D" evidence="7">
    <location>
        <begin position="262"/>
        <end position="384"/>
    </location>
</feature>
<feature type="transmembrane region" description="Helical" evidence="6">
    <location>
        <begin position="492"/>
        <end position="516"/>
    </location>
</feature>
<feature type="transmembrane region" description="Helical" evidence="6">
    <location>
        <begin position="608"/>
        <end position="637"/>
    </location>
</feature>
<keyword evidence="2" id="KW-1003">Cell membrane</keyword>
<gene>
    <name evidence="8" type="ORF">V5R04_14495</name>
</gene>
<dbReference type="PANTHER" id="PTHR34820">
    <property type="entry name" value="INNER MEMBRANE PROTEIN YEBZ"/>
    <property type="match status" value="1"/>
</dbReference>
<evidence type="ECO:0000259" key="7">
    <source>
        <dbReference type="Pfam" id="PF05425"/>
    </source>
</evidence>
<feature type="transmembrane region" description="Helical" evidence="6">
    <location>
        <begin position="196"/>
        <end position="216"/>
    </location>
</feature>
<feature type="transmembrane region" description="Helical" evidence="6">
    <location>
        <begin position="455"/>
        <end position="472"/>
    </location>
</feature>
<comment type="subcellular location">
    <subcellularLocation>
        <location evidence="1">Cell membrane</location>
        <topology evidence="1">Multi-pass membrane protein</topology>
    </subcellularLocation>
</comment>
<evidence type="ECO:0000313" key="8">
    <source>
        <dbReference type="EMBL" id="XBH21402.1"/>
    </source>
</evidence>
<evidence type="ECO:0000256" key="6">
    <source>
        <dbReference type="SAM" id="Phobius"/>
    </source>
</evidence>
<feature type="transmembrane region" description="Helical" evidence="6">
    <location>
        <begin position="27"/>
        <end position="50"/>
    </location>
</feature>
<organism evidence="8">
    <name type="scientific">Jonesiaceae bacterium BS-20</name>
    <dbReference type="NCBI Taxonomy" id="3120821"/>
    <lineage>
        <taxon>Bacteria</taxon>
        <taxon>Bacillati</taxon>
        <taxon>Actinomycetota</taxon>
        <taxon>Actinomycetes</taxon>
        <taxon>Micrococcales</taxon>
        <taxon>Jonesiaceae</taxon>
    </lineage>
</organism>
<dbReference type="PANTHER" id="PTHR34820:SF4">
    <property type="entry name" value="INNER MEMBRANE PROTEIN YEBZ"/>
    <property type="match status" value="1"/>
</dbReference>
<feature type="transmembrane region" description="Helical" evidence="6">
    <location>
        <begin position="70"/>
        <end position="91"/>
    </location>
</feature>
<protein>
    <submittedName>
        <fullName evidence="8">Cytochrome c oxidase assembly protein</fullName>
    </submittedName>
</protein>
<evidence type="ECO:0000256" key="2">
    <source>
        <dbReference type="ARBA" id="ARBA00022475"/>
    </source>
</evidence>
<keyword evidence="3 6" id="KW-0812">Transmembrane</keyword>
<evidence type="ECO:0000256" key="5">
    <source>
        <dbReference type="ARBA" id="ARBA00023136"/>
    </source>
</evidence>
<feature type="transmembrane region" description="Helical" evidence="6">
    <location>
        <begin position="127"/>
        <end position="151"/>
    </location>
</feature>
<feature type="transmembrane region" description="Helical" evidence="6">
    <location>
        <begin position="426"/>
        <end position="443"/>
    </location>
</feature>
<feature type="transmembrane region" description="Helical" evidence="6">
    <location>
        <begin position="537"/>
        <end position="560"/>
    </location>
</feature>
<proteinExistence type="predicted"/>
<keyword evidence="5 6" id="KW-0472">Membrane</keyword>
<feature type="transmembrane region" description="Helical" evidence="6">
    <location>
        <begin position="299"/>
        <end position="319"/>
    </location>
</feature>
<dbReference type="GO" id="GO:0005886">
    <property type="term" value="C:plasma membrane"/>
    <property type="evidence" value="ECO:0007669"/>
    <property type="project" value="UniProtKB-SubCell"/>
</dbReference>
<evidence type="ECO:0000256" key="3">
    <source>
        <dbReference type="ARBA" id="ARBA00022692"/>
    </source>
</evidence>
<dbReference type="InterPro" id="IPR008457">
    <property type="entry name" value="Cu-R_CopD_dom"/>
</dbReference>
<name>A0AAU7DVV0_9MICO</name>
<feature type="transmembrane region" description="Helical" evidence="6">
    <location>
        <begin position="228"/>
        <end position="248"/>
    </location>
</feature>
<sequence>MSGPALSAGKTQQQGAEPRAARRIVPILVLAIFVALVSLVGAAVFAASFAPQLMMDPGPLVRWGLGTSALLTELSISVTLGALMLAVFVVPNAGQAKQSARAEAAKGKQAGAGLTFRTTMNIAAGGAVAWTLTAIAKLVFAGANTIGTQITDPFFGEQWTTYLINIPSGKALLSITITAAVVATLCLLISGPIGAMITLVIAMYPLVMMAMMGHAAGNANHELAVSGMFLHLVGATIWIGALAAIAILRAVKAIDPSELAVMVRRYSNIAGWCFAMVGVSGFVNTIIRVGDLEGLTSKYGILALAKTGLFVILGFLGWLHRNRVVDKLESEALKFSDASETKPARPAAGRAGKPVKLRLPAIFWRLVAVEVLVMGSVSGVAVALGGANPPREDAPTAPSPAYQLTGAELPPEQTIGSWFTQWRWDILFAFLCVAGLVTYLRWVMRLRRRGDSWSWLRTTNWVFGMVLMFWVTSGGPAVYGKVLFSSHMIMHMSLAMIIPIFLVSSAPITLLMRAVPPRKDNSRGPREWVLGIIHSRYGQFFSHPIVAAINFAGSMILFYFSPLFELAMSTHLGHILMIVHFTMAGYFFANALIGIDPGPNRPRFPLRLILLLATMAFHAFFGVAIMGMDVLLAPDWFGLMGRPWGDSAILDQQKGGGIAWGIGEIPTVTLAIIVIVSWAKSDSQAAVRRDRRVDQHGDQELDDYNEMLAKMAQDDSAAK</sequence>
<reference evidence="8" key="1">
    <citation type="submission" date="2024-02" db="EMBL/GenBank/DDBJ databases">
        <title>Tomenella chthoni gen. nov. sp. nov., a member of the family Jonesiaceae isolated from bat guano.</title>
        <authorList>
            <person name="Miller S.L."/>
            <person name="King J."/>
            <person name="Sankaranarayanan K."/>
            <person name="Lawson P.A."/>
        </authorList>
    </citation>
    <scope>NUCLEOTIDE SEQUENCE</scope>
    <source>
        <strain evidence="8">BS-20</strain>
    </source>
</reference>
<keyword evidence="4 6" id="KW-1133">Transmembrane helix</keyword>